<proteinExistence type="predicted"/>
<dbReference type="PROSITE" id="PS51257">
    <property type="entry name" value="PROKAR_LIPOPROTEIN"/>
    <property type="match status" value="1"/>
</dbReference>
<dbReference type="PANTHER" id="PTHR46361:SF3">
    <property type="entry name" value="ELECTRON CARRIER_ PROTEIN DISULFIDE OXIDOREDUCTASE"/>
    <property type="match status" value="1"/>
</dbReference>
<dbReference type="EMBL" id="CP036287">
    <property type="protein sequence ID" value="QDU65733.1"/>
    <property type="molecule type" value="Genomic_DNA"/>
</dbReference>
<protein>
    <recommendedName>
        <fullName evidence="1">DUF547 domain-containing protein</fullName>
    </recommendedName>
</protein>
<dbReference type="Pfam" id="PF04784">
    <property type="entry name" value="DUF547"/>
    <property type="match status" value="1"/>
</dbReference>
<accession>A0A518BFN6</accession>
<evidence type="ECO:0000313" key="3">
    <source>
        <dbReference type="Proteomes" id="UP000316921"/>
    </source>
</evidence>
<keyword evidence="3" id="KW-1185">Reference proteome</keyword>
<evidence type="ECO:0000313" key="2">
    <source>
        <dbReference type="EMBL" id="QDU65733.1"/>
    </source>
</evidence>
<evidence type="ECO:0000259" key="1">
    <source>
        <dbReference type="Pfam" id="PF04784"/>
    </source>
</evidence>
<name>A0A518BFN6_9BACT</name>
<feature type="domain" description="DUF547" evidence="1">
    <location>
        <begin position="100"/>
        <end position="214"/>
    </location>
</feature>
<sequence>MTHAKSTNRILLGALVLSGLGAVLALGGCKTLVAPLPALAPTQPAAVPDPSLLARVLDARVDEGGNVDYAGLKTDAVALETFYAQIAAVSPDSDPQLFPSRDEQLAYWINAYNAAILVSVTRLYPLDSVADLGPPWYLFFLRDTAGFFYFRKQVFGGEAFDLYSFENKVIRERFGEARAHFALNCASAGCPRLPREPFRAETLDAQLDREARRFFAEPRNLTVDHEAGVVWLSQILEWYAEDFTAELGEVPDGVAPLVEYAARYAPEQLAEELRGRAADYELRFVPYDWRLNDRDLERYPVPGAPISG</sequence>
<dbReference type="KEGG" id="pbap:Pla133_07990"/>
<dbReference type="RefSeq" id="WP_145062616.1">
    <property type="nucleotide sequence ID" value="NZ_CP036287.1"/>
</dbReference>
<reference evidence="2 3" key="1">
    <citation type="submission" date="2019-02" db="EMBL/GenBank/DDBJ databases">
        <title>Deep-cultivation of Planctomycetes and their phenomic and genomic characterization uncovers novel biology.</title>
        <authorList>
            <person name="Wiegand S."/>
            <person name="Jogler M."/>
            <person name="Boedeker C."/>
            <person name="Pinto D."/>
            <person name="Vollmers J."/>
            <person name="Rivas-Marin E."/>
            <person name="Kohn T."/>
            <person name="Peeters S.H."/>
            <person name="Heuer A."/>
            <person name="Rast P."/>
            <person name="Oberbeckmann S."/>
            <person name="Bunk B."/>
            <person name="Jeske O."/>
            <person name="Meyerdierks A."/>
            <person name="Storesund J.E."/>
            <person name="Kallscheuer N."/>
            <person name="Luecker S."/>
            <person name="Lage O.M."/>
            <person name="Pohl T."/>
            <person name="Merkel B.J."/>
            <person name="Hornburger P."/>
            <person name="Mueller R.-W."/>
            <person name="Bruemmer F."/>
            <person name="Labrenz M."/>
            <person name="Spormann A.M."/>
            <person name="Op den Camp H."/>
            <person name="Overmann J."/>
            <person name="Amann R."/>
            <person name="Jetten M.S.M."/>
            <person name="Mascher T."/>
            <person name="Medema M.H."/>
            <person name="Devos D.P."/>
            <person name="Kaster A.-K."/>
            <person name="Ovreas L."/>
            <person name="Rohde M."/>
            <person name="Galperin M.Y."/>
            <person name="Jogler C."/>
        </authorList>
    </citation>
    <scope>NUCLEOTIDE SEQUENCE [LARGE SCALE GENOMIC DNA]</scope>
    <source>
        <strain evidence="2 3">Pla133</strain>
    </source>
</reference>
<dbReference type="AlphaFoldDB" id="A0A518BFN6"/>
<organism evidence="2 3">
    <name type="scientific">Engelhardtia mirabilis</name>
    <dbReference type="NCBI Taxonomy" id="2528011"/>
    <lineage>
        <taxon>Bacteria</taxon>
        <taxon>Pseudomonadati</taxon>
        <taxon>Planctomycetota</taxon>
        <taxon>Planctomycetia</taxon>
        <taxon>Planctomycetia incertae sedis</taxon>
        <taxon>Engelhardtia</taxon>
    </lineage>
</organism>
<dbReference type="PANTHER" id="PTHR46361">
    <property type="entry name" value="ELECTRON CARRIER/ PROTEIN DISULFIDE OXIDOREDUCTASE"/>
    <property type="match status" value="1"/>
</dbReference>
<dbReference type="InterPro" id="IPR006869">
    <property type="entry name" value="DUF547"/>
</dbReference>
<gene>
    <name evidence="2" type="ORF">Pla133_07990</name>
</gene>
<dbReference type="Proteomes" id="UP000316921">
    <property type="component" value="Chromosome"/>
</dbReference>